<name>A0A0L0QKB2_VIRPA</name>
<gene>
    <name evidence="1" type="ORF">AFK71_10865</name>
</gene>
<dbReference type="GeneID" id="66872067"/>
<protein>
    <submittedName>
        <fullName evidence="1">Transcriptional regulator</fullName>
    </submittedName>
</protein>
<keyword evidence="2" id="KW-1185">Reference proteome</keyword>
<dbReference type="RefSeq" id="WP_050351557.1">
    <property type="nucleotide sequence ID" value="NZ_CP073011.1"/>
</dbReference>
<organism evidence="1 2">
    <name type="scientific">Virgibacillus pantothenticus</name>
    <dbReference type="NCBI Taxonomy" id="1473"/>
    <lineage>
        <taxon>Bacteria</taxon>
        <taxon>Bacillati</taxon>
        <taxon>Bacillota</taxon>
        <taxon>Bacilli</taxon>
        <taxon>Bacillales</taxon>
        <taxon>Bacillaceae</taxon>
        <taxon>Virgibacillus</taxon>
    </lineage>
</organism>
<sequence length="146" mass="17171">MTKVAKPKETTFKHAEAEWFNYHNTLKEIARLRESIMNPFDDDPEDPTIVKGANSVRMPGDPTQRMATRLATHKRLEHLSEVTKAIEQVYNALPDNYKELARLRYWNKNNKLTWEGIAMRLSISERHARRQRNEIIQATLDVLGWR</sequence>
<dbReference type="Proteomes" id="UP000036780">
    <property type="component" value="Unassembled WGS sequence"/>
</dbReference>
<dbReference type="EMBL" id="LGTO01000007">
    <property type="protein sequence ID" value="KNE19055.1"/>
    <property type="molecule type" value="Genomic_DNA"/>
</dbReference>
<accession>A0A0L0QKB2</accession>
<evidence type="ECO:0000313" key="2">
    <source>
        <dbReference type="Proteomes" id="UP000036780"/>
    </source>
</evidence>
<dbReference type="AlphaFoldDB" id="A0A0L0QKB2"/>
<dbReference type="NCBIfam" id="TIGR01636">
    <property type="entry name" value="phage_rinA"/>
    <property type="match status" value="1"/>
</dbReference>
<dbReference type="InterPro" id="IPR006523">
    <property type="entry name" value="RinA"/>
</dbReference>
<reference evidence="2" key="1">
    <citation type="submission" date="2015-07" db="EMBL/GenBank/DDBJ databases">
        <title>Fjat-10053 dsm26.</title>
        <authorList>
            <person name="Liu B."/>
            <person name="Wang J."/>
            <person name="Zhu Y."/>
            <person name="Liu G."/>
            <person name="Chen Q."/>
            <person name="Chen Z."/>
            <person name="Lan J."/>
            <person name="Che J."/>
            <person name="Ge C."/>
            <person name="Shi H."/>
            <person name="Pan Z."/>
            <person name="Liu X."/>
        </authorList>
    </citation>
    <scope>NUCLEOTIDE SEQUENCE [LARGE SCALE GENOMIC DNA]</scope>
    <source>
        <strain evidence="2">DSM 26</strain>
    </source>
</reference>
<proteinExistence type="predicted"/>
<dbReference type="OrthoDB" id="2735906at2"/>
<comment type="caution">
    <text evidence="1">The sequence shown here is derived from an EMBL/GenBank/DDBJ whole genome shotgun (WGS) entry which is preliminary data.</text>
</comment>
<dbReference type="PATRIC" id="fig|1473.5.peg.695"/>
<evidence type="ECO:0000313" key="1">
    <source>
        <dbReference type="EMBL" id="KNE19055.1"/>
    </source>
</evidence>